<protein>
    <recommendedName>
        <fullName evidence="3">Maturase K</fullName>
    </recommendedName>
</protein>
<reference evidence="1 2" key="1">
    <citation type="submission" date="2021-06" db="EMBL/GenBank/DDBJ databases">
        <title>Caerostris extrusa draft genome.</title>
        <authorList>
            <person name="Kono N."/>
            <person name="Arakawa K."/>
        </authorList>
    </citation>
    <scope>NUCLEOTIDE SEQUENCE [LARGE SCALE GENOMIC DNA]</scope>
</reference>
<keyword evidence="2" id="KW-1185">Reference proteome</keyword>
<sequence>MRKLYLVPDTELPEQMVSHFVFYLECFQFFEKIGLKVTKKRYLTRQEHVPYVENISLNALTRPFRRNVLLFIPEYSLKAQNI</sequence>
<dbReference type="EMBL" id="BPLR01005598">
    <property type="protein sequence ID" value="GIY03576.1"/>
    <property type="molecule type" value="Genomic_DNA"/>
</dbReference>
<evidence type="ECO:0008006" key="3">
    <source>
        <dbReference type="Google" id="ProtNLM"/>
    </source>
</evidence>
<accession>A0AAV4Q505</accession>
<evidence type="ECO:0000313" key="2">
    <source>
        <dbReference type="Proteomes" id="UP001054945"/>
    </source>
</evidence>
<name>A0AAV4Q505_CAEEX</name>
<gene>
    <name evidence="1" type="ORF">CEXT_105111</name>
</gene>
<proteinExistence type="predicted"/>
<evidence type="ECO:0000313" key="1">
    <source>
        <dbReference type="EMBL" id="GIY03576.1"/>
    </source>
</evidence>
<comment type="caution">
    <text evidence="1">The sequence shown here is derived from an EMBL/GenBank/DDBJ whole genome shotgun (WGS) entry which is preliminary data.</text>
</comment>
<dbReference type="Proteomes" id="UP001054945">
    <property type="component" value="Unassembled WGS sequence"/>
</dbReference>
<dbReference type="AlphaFoldDB" id="A0AAV4Q505"/>
<organism evidence="1 2">
    <name type="scientific">Caerostris extrusa</name>
    <name type="common">Bark spider</name>
    <name type="synonym">Caerostris bankana</name>
    <dbReference type="NCBI Taxonomy" id="172846"/>
    <lineage>
        <taxon>Eukaryota</taxon>
        <taxon>Metazoa</taxon>
        <taxon>Ecdysozoa</taxon>
        <taxon>Arthropoda</taxon>
        <taxon>Chelicerata</taxon>
        <taxon>Arachnida</taxon>
        <taxon>Araneae</taxon>
        <taxon>Araneomorphae</taxon>
        <taxon>Entelegynae</taxon>
        <taxon>Araneoidea</taxon>
        <taxon>Araneidae</taxon>
        <taxon>Caerostris</taxon>
    </lineage>
</organism>